<dbReference type="EMBL" id="DS028119">
    <property type="protein sequence ID" value="EEY61210.1"/>
    <property type="molecule type" value="Genomic_DNA"/>
</dbReference>
<dbReference type="OMA" id="YVESHLY"/>
<dbReference type="eggNOG" id="KOG0787">
    <property type="taxonomic scope" value="Eukaryota"/>
</dbReference>
<dbReference type="GO" id="GO:0004740">
    <property type="term" value="F:pyruvate dehydrogenase (acetyl-transferring) kinase activity"/>
    <property type="evidence" value="ECO:0007669"/>
    <property type="project" value="UniProtKB-EC"/>
</dbReference>
<evidence type="ECO:0000256" key="8">
    <source>
        <dbReference type="RuleBase" id="RU366032"/>
    </source>
</evidence>
<dbReference type="PANTHER" id="PTHR11947">
    <property type="entry name" value="PYRUVATE DEHYDROGENASE KINASE"/>
    <property type="match status" value="1"/>
</dbReference>
<gene>
    <name evidence="11" type="ORF">PITG_01461</name>
</gene>
<evidence type="ECO:0000256" key="7">
    <source>
        <dbReference type="ARBA" id="ARBA00048201"/>
    </source>
</evidence>
<dbReference type="InterPro" id="IPR018955">
    <property type="entry name" value="BCDHK/PDK_N"/>
</dbReference>
<proteinExistence type="inferred from homology"/>
<feature type="domain" description="Histidine kinase/HSP90-like ATPase" evidence="9">
    <location>
        <begin position="133"/>
        <end position="264"/>
    </location>
</feature>
<comment type="catalytic activity">
    <reaction evidence="7">
        <text>L-seryl-[pyruvate dehydrogenase E1 alpha subunit] + ATP = O-phospho-L-seryl-[pyruvate dehydrogenase E1 alpha subunit] + ADP + H(+)</text>
        <dbReference type="Rhea" id="RHEA:23052"/>
        <dbReference type="Rhea" id="RHEA-COMP:13689"/>
        <dbReference type="Rhea" id="RHEA-COMP:13690"/>
        <dbReference type="ChEBI" id="CHEBI:15378"/>
        <dbReference type="ChEBI" id="CHEBI:29999"/>
        <dbReference type="ChEBI" id="CHEBI:30616"/>
        <dbReference type="ChEBI" id="CHEBI:83421"/>
        <dbReference type="ChEBI" id="CHEBI:456216"/>
        <dbReference type="EC" id="2.7.11.2"/>
    </reaction>
</comment>
<protein>
    <recommendedName>
        <fullName evidence="8">Protein-serine/threonine kinase</fullName>
        <ecNumber evidence="8">2.7.11.-</ecNumber>
    </recommendedName>
</protein>
<dbReference type="GO" id="GO:0010906">
    <property type="term" value="P:regulation of glucose metabolic process"/>
    <property type="evidence" value="ECO:0007669"/>
    <property type="project" value="TreeGrafter"/>
</dbReference>
<dbReference type="AlphaFoldDB" id="D0MTB3"/>
<dbReference type="InterPro" id="IPR039028">
    <property type="entry name" value="BCKD/PDK"/>
</dbReference>
<dbReference type="Pfam" id="PF10436">
    <property type="entry name" value="BCDHK_Adom3"/>
    <property type="match status" value="1"/>
</dbReference>
<dbReference type="InterPro" id="IPR003594">
    <property type="entry name" value="HATPase_dom"/>
</dbReference>
<evidence type="ECO:0000256" key="4">
    <source>
        <dbReference type="ARBA" id="ARBA00022777"/>
    </source>
</evidence>
<feature type="domain" description="Branched-chain alpha-ketoacid dehydrogenase kinase/Pyruvate dehydrogenase kinase N-terminal" evidence="10">
    <location>
        <begin position="32"/>
        <end position="105"/>
    </location>
</feature>
<dbReference type="Proteomes" id="UP000006643">
    <property type="component" value="Unassembled WGS sequence"/>
</dbReference>
<evidence type="ECO:0000256" key="5">
    <source>
        <dbReference type="ARBA" id="ARBA00022840"/>
    </source>
</evidence>
<dbReference type="PANTHER" id="PTHR11947:SF3">
    <property type="entry name" value="[PYRUVATE DEHYDROGENASE (ACETYL-TRANSFERRING)] KINASE, MITOCHONDRIAL"/>
    <property type="match status" value="1"/>
</dbReference>
<dbReference type="SUPFAM" id="SSF69012">
    <property type="entry name" value="alpha-ketoacid dehydrogenase kinase, N-terminal domain"/>
    <property type="match status" value="1"/>
</dbReference>
<name>D0MTB3_PHYIT</name>
<dbReference type="VEuPathDB" id="FungiDB:PITG_01461"/>
<reference evidence="12" key="1">
    <citation type="journal article" date="2009" name="Nature">
        <title>Genome sequence and analysis of the Irish potato famine pathogen Phytophthora infestans.</title>
        <authorList>
            <consortium name="The Broad Institute Genome Sequencing Platform"/>
            <person name="Haas B.J."/>
            <person name="Kamoun S."/>
            <person name="Zody M.C."/>
            <person name="Jiang R.H."/>
            <person name="Handsaker R.E."/>
            <person name="Cano L.M."/>
            <person name="Grabherr M."/>
            <person name="Kodira C.D."/>
            <person name="Raffaele S."/>
            <person name="Torto-Alalibo T."/>
            <person name="Bozkurt T.O."/>
            <person name="Ah-Fong A.M."/>
            <person name="Alvarado L."/>
            <person name="Anderson V.L."/>
            <person name="Armstrong M.R."/>
            <person name="Avrova A."/>
            <person name="Baxter L."/>
            <person name="Beynon J."/>
            <person name="Boevink P.C."/>
            <person name="Bollmann S.R."/>
            <person name="Bos J.I."/>
            <person name="Bulone V."/>
            <person name="Cai G."/>
            <person name="Cakir C."/>
            <person name="Carrington J.C."/>
            <person name="Chawner M."/>
            <person name="Conti L."/>
            <person name="Costanzo S."/>
            <person name="Ewan R."/>
            <person name="Fahlgren N."/>
            <person name="Fischbach M.A."/>
            <person name="Fugelstad J."/>
            <person name="Gilroy E.M."/>
            <person name="Gnerre S."/>
            <person name="Green P.J."/>
            <person name="Grenville-Briggs L.J."/>
            <person name="Griffith J."/>
            <person name="Grunwald N.J."/>
            <person name="Horn K."/>
            <person name="Horner N.R."/>
            <person name="Hu C.H."/>
            <person name="Huitema E."/>
            <person name="Jeong D.H."/>
            <person name="Jones A.M."/>
            <person name="Jones J.D."/>
            <person name="Jones R.W."/>
            <person name="Karlsson E.K."/>
            <person name="Kunjeti S.G."/>
            <person name="Lamour K."/>
            <person name="Liu Z."/>
            <person name="Ma L."/>
            <person name="Maclean D."/>
            <person name="Chibucos M.C."/>
            <person name="McDonald H."/>
            <person name="McWalters J."/>
            <person name="Meijer H.J."/>
            <person name="Morgan W."/>
            <person name="Morris P.F."/>
            <person name="Munro C.A."/>
            <person name="O'Neill K."/>
            <person name="Ospina-Giraldo M."/>
            <person name="Pinzon A."/>
            <person name="Pritchard L."/>
            <person name="Ramsahoye B."/>
            <person name="Ren Q."/>
            <person name="Restrepo S."/>
            <person name="Roy S."/>
            <person name="Sadanandom A."/>
            <person name="Savidor A."/>
            <person name="Schornack S."/>
            <person name="Schwartz D.C."/>
            <person name="Schumann U.D."/>
            <person name="Schwessinger B."/>
            <person name="Seyer L."/>
            <person name="Sharpe T."/>
            <person name="Silvar C."/>
            <person name="Song J."/>
            <person name="Studholme D.J."/>
            <person name="Sykes S."/>
            <person name="Thines M."/>
            <person name="van de Vondervoort P.J."/>
            <person name="Phuntumart V."/>
            <person name="Wawra S."/>
            <person name="Weide R."/>
            <person name="Win J."/>
            <person name="Young C."/>
            <person name="Zhou S."/>
            <person name="Fry W."/>
            <person name="Meyers B.C."/>
            <person name="van West P."/>
            <person name="Ristaino J."/>
            <person name="Govers F."/>
            <person name="Birch P.R."/>
            <person name="Whisson S.C."/>
            <person name="Judelson H.S."/>
            <person name="Nusbaum C."/>
        </authorList>
    </citation>
    <scope>NUCLEOTIDE SEQUENCE [LARGE SCALE GENOMIC DNA]</scope>
    <source>
        <strain evidence="12">T30-4</strain>
    </source>
</reference>
<dbReference type="InterPro" id="IPR004358">
    <property type="entry name" value="Sig_transdc_His_kin-like_C"/>
</dbReference>
<evidence type="ECO:0000313" key="11">
    <source>
        <dbReference type="EMBL" id="EEY61210.1"/>
    </source>
</evidence>
<dbReference type="GeneID" id="9468824"/>
<dbReference type="Pfam" id="PF02518">
    <property type="entry name" value="HATPase_c"/>
    <property type="match status" value="1"/>
</dbReference>
<keyword evidence="6 8" id="KW-0496">Mitochondrion</keyword>
<keyword evidence="12" id="KW-1185">Reference proteome</keyword>
<evidence type="ECO:0000256" key="6">
    <source>
        <dbReference type="ARBA" id="ARBA00023128"/>
    </source>
</evidence>
<dbReference type="InParanoid" id="D0MTB3"/>
<dbReference type="RefSeq" id="XP_002908127.1">
    <property type="nucleotide sequence ID" value="XM_002908081.1"/>
</dbReference>
<dbReference type="Gene3D" id="1.20.140.20">
    <property type="entry name" value="Alpha-ketoacid/pyruvate dehydrogenase kinase, N-terminal domain"/>
    <property type="match status" value="1"/>
</dbReference>
<keyword evidence="4 8" id="KW-0418">Kinase</keyword>
<dbReference type="PRINTS" id="PR00344">
    <property type="entry name" value="BCTRLSENSOR"/>
</dbReference>
<sequence length="290" mass="32732">MRTFADGSMKLRLISAKFAHKELQSRYARADLMFTEKMRNAKERGSNLVPLICYGLQELKATDLGQSALQLESVQENIKDRLDKFFLGRIGIRMIIGHHVESLEQTGGRVHLVNAEQVIRVTPSANMPFLYVESHLYHMVFELVKNSMRATRVMNPKSPSLDFYIPAVEEVAGIVICQGSEDLTVKVSDEGEGVPRSRWNKMWHYDYTTSPLYPPINSDNYPTYCEHFSGGGYGMPMAGLFARYFGGEVVFSSQEGSGSTVFIQAHRLGTNMELVPRWKRMLPSASSHPL</sequence>
<dbReference type="OrthoDB" id="241648at2759"/>
<keyword evidence="3 8" id="KW-0547">Nucleotide-binding</keyword>
<comment type="subcellular location">
    <subcellularLocation>
        <location evidence="8">Mitochondrion matrix</location>
    </subcellularLocation>
</comment>
<dbReference type="EC" id="2.7.11.-" evidence="8"/>
<dbReference type="SUPFAM" id="SSF55874">
    <property type="entry name" value="ATPase domain of HSP90 chaperone/DNA topoisomerase II/histidine kinase"/>
    <property type="match status" value="1"/>
</dbReference>
<dbReference type="STRING" id="403677.D0MTB3"/>
<comment type="similarity">
    <text evidence="1 8">Belongs to the PDK/BCKDK protein kinase family.</text>
</comment>
<dbReference type="GO" id="GO:0005759">
    <property type="term" value="C:mitochondrial matrix"/>
    <property type="evidence" value="ECO:0007669"/>
    <property type="project" value="UniProtKB-SubCell"/>
</dbReference>
<dbReference type="KEGG" id="pif:PITG_01461"/>
<accession>D0MTB3</accession>
<keyword evidence="11" id="KW-0670">Pyruvate</keyword>
<keyword evidence="5 8" id="KW-0067">ATP-binding</keyword>
<evidence type="ECO:0000313" key="12">
    <source>
        <dbReference type="Proteomes" id="UP000006643"/>
    </source>
</evidence>
<dbReference type="Gene3D" id="3.30.565.10">
    <property type="entry name" value="Histidine kinase-like ATPase, C-terminal domain"/>
    <property type="match status" value="1"/>
</dbReference>
<dbReference type="InterPro" id="IPR036784">
    <property type="entry name" value="AK/P_DHK_N_sf"/>
</dbReference>
<evidence type="ECO:0000259" key="9">
    <source>
        <dbReference type="Pfam" id="PF02518"/>
    </source>
</evidence>
<evidence type="ECO:0000256" key="1">
    <source>
        <dbReference type="ARBA" id="ARBA00006155"/>
    </source>
</evidence>
<keyword evidence="2 8" id="KW-0808">Transferase</keyword>
<evidence type="ECO:0000256" key="2">
    <source>
        <dbReference type="ARBA" id="ARBA00022679"/>
    </source>
</evidence>
<dbReference type="GO" id="GO:0005524">
    <property type="term" value="F:ATP binding"/>
    <property type="evidence" value="ECO:0007669"/>
    <property type="project" value="UniProtKB-UniRule"/>
</dbReference>
<evidence type="ECO:0000256" key="3">
    <source>
        <dbReference type="ARBA" id="ARBA00022741"/>
    </source>
</evidence>
<dbReference type="HOGENOM" id="CLU_023861_5_0_1"/>
<organism evidence="11 12">
    <name type="scientific">Phytophthora infestans (strain T30-4)</name>
    <name type="common">Potato late blight agent</name>
    <dbReference type="NCBI Taxonomy" id="403677"/>
    <lineage>
        <taxon>Eukaryota</taxon>
        <taxon>Sar</taxon>
        <taxon>Stramenopiles</taxon>
        <taxon>Oomycota</taxon>
        <taxon>Peronosporomycetes</taxon>
        <taxon>Peronosporales</taxon>
        <taxon>Peronosporaceae</taxon>
        <taxon>Phytophthora</taxon>
    </lineage>
</organism>
<dbReference type="InterPro" id="IPR036890">
    <property type="entry name" value="HATPase_C_sf"/>
</dbReference>
<evidence type="ECO:0000259" key="10">
    <source>
        <dbReference type="Pfam" id="PF10436"/>
    </source>
</evidence>